<dbReference type="Proteomes" id="UP000675881">
    <property type="component" value="Chromosome 2"/>
</dbReference>
<gene>
    <name evidence="2" type="ORF">LSAA_6436</name>
</gene>
<reference evidence="2" key="1">
    <citation type="submission" date="2021-02" db="EMBL/GenBank/DDBJ databases">
        <authorList>
            <person name="Bekaert M."/>
        </authorList>
    </citation>
    <scope>NUCLEOTIDE SEQUENCE</scope>
    <source>
        <strain evidence="2">IoA-00</strain>
    </source>
</reference>
<evidence type="ECO:0000313" key="2">
    <source>
        <dbReference type="EMBL" id="CAF2870175.1"/>
    </source>
</evidence>
<dbReference type="OrthoDB" id="1112565at2759"/>
<accession>A0A7R8H516</accession>
<proteinExistence type="predicted"/>
<evidence type="ECO:0000313" key="3">
    <source>
        <dbReference type="Proteomes" id="UP000675881"/>
    </source>
</evidence>
<organism evidence="2 3">
    <name type="scientific">Lepeophtheirus salmonis</name>
    <name type="common">Salmon louse</name>
    <name type="synonym">Caligus salmonis</name>
    <dbReference type="NCBI Taxonomy" id="72036"/>
    <lineage>
        <taxon>Eukaryota</taxon>
        <taxon>Metazoa</taxon>
        <taxon>Ecdysozoa</taxon>
        <taxon>Arthropoda</taxon>
        <taxon>Crustacea</taxon>
        <taxon>Multicrustacea</taxon>
        <taxon>Hexanauplia</taxon>
        <taxon>Copepoda</taxon>
        <taxon>Siphonostomatoida</taxon>
        <taxon>Caligidae</taxon>
        <taxon>Lepeophtheirus</taxon>
    </lineage>
</organism>
<dbReference type="EMBL" id="HG994581">
    <property type="protein sequence ID" value="CAF2870175.1"/>
    <property type="molecule type" value="Genomic_DNA"/>
</dbReference>
<feature type="region of interest" description="Disordered" evidence="1">
    <location>
        <begin position="43"/>
        <end position="102"/>
    </location>
</feature>
<sequence>MSRLRNNLNELDKMLEDLRVNSYGVMESSRNLQGGDYTDYYSDLDYGESVSPSRNTAPNDRETMDQPGLIQSKKKRKGRTASSIGSGKSTLSIPSKPPHPPKLQHELKKTIFMTWSKPPRGITAYYEHQMSLEMNTTNEVDAGEAPRGDKSMIIHTDYGDLKSKYHYLGFGLWENTEPDEPPPPPRKLSPPPPPPKEEPIWYNCTVSVEEHQNPKEIEVPEEPIVFEAVEVEVYEPLPQEEPDMCEDIKKVFLDKLAMTDFNDDPERKLSYLLFLPSAHTWTHHHHCHGEKVPPQLFCV</sequence>
<feature type="compositionally biased region" description="Pro residues" evidence="1">
    <location>
        <begin position="181"/>
        <end position="194"/>
    </location>
</feature>
<name>A0A7R8H516_LEPSM</name>
<evidence type="ECO:0000256" key="1">
    <source>
        <dbReference type="SAM" id="MobiDB-lite"/>
    </source>
</evidence>
<feature type="region of interest" description="Disordered" evidence="1">
    <location>
        <begin position="176"/>
        <end position="198"/>
    </location>
</feature>
<feature type="compositionally biased region" description="Polar residues" evidence="1">
    <location>
        <begin position="80"/>
        <end position="93"/>
    </location>
</feature>
<dbReference type="AlphaFoldDB" id="A0A7R8H516"/>
<protein>
    <submittedName>
        <fullName evidence="2">(salmon louse) hypothetical protein</fullName>
    </submittedName>
</protein>
<keyword evidence="3" id="KW-1185">Reference proteome</keyword>